<evidence type="ECO:0000313" key="3">
    <source>
        <dbReference type="Proteomes" id="UP000256763"/>
    </source>
</evidence>
<sequence>MSAMTDKQIEAVARAIALNGFGRPWDDFPERSMRETCQEDLMEYAETAIAALRESGGPFELPRYGIRWDGPKAPIAVPKTDGYWTPWHMAQESVATPQPDPDVLRRVREALHAIQRCDVSGGGVLAAQRAANEDLAELDAHERAHQPADSGTTGADARND</sequence>
<evidence type="ECO:0000256" key="1">
    <source>
        <dbReference type="SAM" id="MobiDB-lite"/>
    </source>
</evidence>
<organism evidence="2 3">
    <name type="scientific">Alkalilimnicola ehrlichii</name>
    <dbReference type="NCBI Taxonomy" id="351052"/>
    <lineage>
        <taxon>Bacteria</taxon>
        <taxon>Pseudomonadati</taxon>
        <taxon>Pseudomonadota</taxon>
        <taxon>Gammaproteobacteria</taxon>
        <taxon>Chromatiales</taxon>
        <taxon>Ectothiorhodospiraceae</taxon>
        <taxon>Alkalilimnicola</taxon>
    </lineage>
</organism>
<keyword evidence="3" id="KW-1185">Reference proteome</keyword>
<comment type="caution">
    <text evidence="2">The sequence shown here is derived from an EMBL/GenBank/DDBJ whole genome shotgun (WGS) entry which is preliminary data.</text>
</comment>
<dbReference type="Proteomes" id="UP000256763">
    <property type="component" value="Unassembled WGS sequence"/>
</dbReference>
<gene>
    <name evidence="2" type="ORF">CAL65_13815</name>
</gene>
<dbReference type="EMBL" id="NFZW01000013">
    <property type="protein sequence ID" value="RFA35176.1"/>
    <property type="molecule type" value="Genomic_DNA"/>
</dbReference>
<accession>A0A3E0WT78</accession>
<reference evidence="3" key="1">
    <citation type="submission" date="2017-05" db="EMBL/GenBank/DDBJ databases">
        <authorList>
            <person name="Sharma S."/>
            <person name="Sidhu C."/>
            <person name="Pinnaka A.K."/>
        </authorList>
    </citation>
    <scope>NUCLEOTIDE SEQUENCE [LARGE SCALE GENOMIC DNA]</scope>
    <source>
        <strain evidence="3">AK93</strain>
    </source>
</reference>
<dbReference type="AlphaFoldDB" id="A0A3E0WT78"/>
<feature type="region of interest" description="Disordered" evidence="1">
    <location>
        <begin position="136"/>
        <end position="160"/>
    </location>
</feature>
<proteinExistence type="predicted"/>
<protein>
    <submittedName>
        <fullName evidence="2">Uncharacterized protein</fullName>
    </submittedName>
</protein>
<name>A0A3E0WT78_9GAMM</name>
<evidence type="ECO:0000313" key="2">
    <source>
        <dbReference type="EMBL" id="RFA35176.1"/>
    </source>
</evidence>